<dbReference type="RefSeq" id="WP_345641622.1">
    <property type="nucleotide sequence ID" value="NZ_BAABKB010000002.1"/>
</dbReference>
<accession>A0ABP9IK28</accession>
<comment type="caution">
    <text evidence="1">The sequence shown here is derived from an EMBL/GenBank/DDBJ whole genome shotgun (WGS) entry which is preliminary data.</text>
</comment>
<organism evidence="1 2">
    <name type="scientific">Streptomyces siamensis</name>
    <dbReference type="NCBI Taxonomy" id="1274986"/>
    <lineage>
        <taxon>Bacteria</taxon>
        <taxon>Bacillati</taxon>
        <taxon>Actinomycetota</taxon>
        <taxon>Actinomycetes</taxon>
        <taxon>Kitasatosporales</taxon>
        <taxon>Streptomycetaceae</taxon>
        <taxon>Streptomyces</taxon>
    </lineage>
</organism>
<dbReference type="Proteomes" id="UP001501759">
    <property type="component" value="Unassembled WGS sequence"/>
</dbReference>
<dbReference type="EMBL" id="BAABKB010000002">
    <property type="protein sequence ID" value="GAA4998230.1"/>
    <property type="molecule type" value="Genomic_DNA"/>
</dbReference>
<reference evidence="2" key="1">
    <citation type="journal article" date="2019" name="Int. J. Syst. Evol. Microbiol.">
        <title>The Global Catalogue of Microorganisms (GCM) 10K type strain sequencing project: providing services to taxonomists for standard genome sequencing and annotation.</title>
        <authorList>
            <consortium name="The Broad Institute Genomics Platform"/>
            <consortium name="The Broad Institute Genome Sequencing Center for Infectious Disease"/>
            <person name="Wu L."/>
            <person name="Ma J."/>
        </authorList>
    </citation>
    <scope>NUCLEOTIDE SEQUENCE [LARGE SCALE GENOMIC DNA]</scope>
    <source>
        <strain evidence="2">JCM 18409</strain>
    </source>
</reference>
<protein>
    <submittedName>
        <fullName evidence="1">Uncharacterized protein</fullName>
    </submittedName>
</protein>
<sequence>MTKSKSCPTCGTMQDFRRLDDAEKEAVRKDKGIQYVDDYWRCTAPGCRTYQRYDKKSDRGLLPEEFREEAAAPE</sequence>
<evidence type="ECO:0000313" key="2">
    <source>
        <dbReference type="Proteomes" id="UP001501759"/>
    </source>
</evidence>
<evidence type="ECO:0000313" key="1">
    <source>
        <dbReference type="EMBL" id="GAA4998230.1"/>
    </source>
</evidence>
<keyword evidence="2" id="KW-1185">Reference proteome</keyword>
<name>A0ABP9IK28_9ACTN</name>
<proteinExistence type="predicted"/>
<gene>
    <name evidence="1" type="ORF">GCM10023335_09630</name>
</gene>